<evidence type="ECO:0000313" key="10">
    <source>
        <dbReference type="Proteomes" id="UP001297272"/>
    </source>
</evidence>
<evidence type="ECO:0000259" key="6">
    <source>
        <dbReference type="PROSITE" id="PS50109"/>
    </source>
</evidence>
<dbReference type="SMART" id="SM00448">
    <property type="entry name" value="REC"/>
    <property type="match status" value="1"/>
</dbReference>
<feature type="modified residue" description="4-aspartylphosphate" evidence="4">
    <location>
        <position position="668"/>
    </location>
</feature>
<dbReference type="Gene3D" id="3.30.450.20">
    <property type="entry name" value="PAS domain"/>
    <property type="match status" value="1"/>
</dbReference>
<evidence type="ECO:0000256" key="5">
    <source>
        <dbReference type="SAM" id="Phobius"/>
    </source>
</evidence>
<accession>A0ABS5RSF1</accession>
<dbReference type="InterPro" id="IPR004358">
    <property type="entry name" value="Sig_transdc_His_kin-like_C"/>
</dbReference>
<dbReference type="NCBIfam" id="TIGR00229">
    <property type="entry name" value="sensory_box"/>
    <property type="match status" value="1"/>
</dbReference>
<keyword evidence="5" id="KW-0472">Membrane</keyword>
<dbReference type="Pfam" id="PF02518">
    <property type="entry name" value="HATPase_c"/>
    <property type="match status" value="1"/>
</dbReference>
<dbReference type="PROSITE" id="PS50109">
    <property type="entry name" value="HIS_KIN"/>
    <property type="match status" value="1"/>
</dbReference>
<keyword evidence="10" id="KW-1185">Reference proteome</keyword>
<feature type="transmembrane region" description="Helical" evidence="5">
    <location>
        <begin position="51"/>
        <end position="73"/>
    </location>
</feature>
<dbReference type="InterPro" id="IPR001789">
    <property type="entry name" value="Sig_transdc_resp-reg_receiver"/>
</dbReference>
<protein>
    <recommendedName>
        <fullName evidence="2">histidine kinase</fullName>
        <ecNumber evidence="2">2.7.13.3</ecNumber>
    </recommendedName>
</protein>
<dbReference type="InterPro" id="IPR035965">
    <property type="entry name" value="PAS-like_dom_sf"/>
</dbReference>
<organism evidence="9 10">
    <name type="scientific">Tianweitania aestuarii</name>
    <dbReference type="NCBI Taxonomy" id="2814886"/>
    <lineage>
        <taxon>Bacteria</taxon>
        <taxon>Pseudomonadati</taxon>
        <taxon>Pseudomonadota</taxon>
        <taxon>Alphaproteobacteria</taxon>
        <taxon>Hyphomicrobiales</taxon>
        <taxon>Phyllobacteriaceae</taxon>
        <taxon>Tianweitania</taxon>
    </lineage>
</organism>
<sequence length="736" mass="79010">MRDRDPDTVPLNKPTSGLYWSLPVWLPWLWLGLMLATLVLGGLAYISGAPVFLPIALCILFVIKLAVFAYVLMAHRRTMQSSTATLNRRQWEIESLSGKMWALQESEERLRGLLDALGDLVVQRDGDGRILYANDGLGVLLNRDPDTLAGERLVDLGVDISLVPDAAFVEGECLSSTDVAIQTPNGLRWFSWIEHSMRDPANGVVTHRAIARDITARKRAETEAIAARERAEDANQAKSRFLATVSHEIRTPMNGIIGMAKLLADTNLSPEQQTYVGAVSTSGEHLLTLIEDLLDYSKIEAGRFEIEFQKVSPRELSENVVELLAARAYAKNIGLGVRVAPEVPTLISTDPGRLRQVLINLIGNAVKFTEMGGVLVDVSVTEDGDRPVIAFGVRDTGPGLAQTDAARIFGEFEQGDGTTTRRYGGAGLGLAISKRIVEAMQGTIGVAAAPAEGAVFRVTLPLDAQSEPSGRTTALAGCRAMILSDLGIEMEALATTIRDHGGQAMIADTVEDAALCRHCNVILVDARLEDGDGSCIKALRAAGMTSIPAITLIAPDNRGRLPRLHEQGYAHFLARPVRTETVLRVLLAALDATAAPDQPKASERQPQPPANRSRSILVAEDNEINALLARSALAKAGHRVTVVGNGRAAVDAVTQASAGEAPDIVLMDLHMPVMDGLDAIAMIRKHEEEKGVQPVPIIVLSADGQEKTRHHVLAHGATGFVAKPLDPATLLNAVEA</sequence>
<evidence type="ECO:0000256" key="3">
    <source>
        <dbReference type="ARBA" id="ARBA00022553"/>
    </source>
</evidence>
<dbReference type="PANTHER" id="PTHR45339">
    <property type="entry name" value="HYBRID SIGNAL TRANSDUCTION HISTIDINE KINASE J"/>
    <property type="match status" value="1"/>
</dbReference>
<gene>
    <name evidence="9" type="ORF">JYU29_00490</name>
</gene>
<feature type="domain" description="Response regulatory" evidence="7">
    <location>
        <begin position="479"/>
        <end position="590"/>
    </location>
</feature>
<feature type="transmembrane region" description="Helical" evidence="5">
    <location>
        <begin position="25"/>
        <end position="46"/>
    </location>
</feature>
<keyword evidence="3 4" id="KW-0597">Phosphoprotein</keyword>
<dbReference type="SMART" id="SM00091">
    <property type="entry name" value="PAS"/>
    <property type="match status" value="1"/>
</dbReference>
<dbReference type="Pfam" id="PF08448">
    <property type="entry name" value="PAS_4"/>
    <property type="match status" value="1"/>
</dbReference>
<dbReference type="InterPro" id="IPR011006">
    <property type="entry name" value="CheY-like_superfamily"/>
</dbReference>
<dbReference type="Pfam" id="PF00512">
    <property type="entry name" value="HisKA"/>
    <property type="match status" value="1"/>
</dbReference>
<dbReference type="Pfam" id="PF00072">
    <property type="entry name" value="Response_reg"/>
    <property type="match status" value="1"/>
</dbReference>
<keyword evidence="5" id="KW-1133">Transmembrane helix</keyword>
<dbReference type="PROSITE" id="PS50112">
    <property type="entry name" value="PAS"/>
    <property type="match status" value="1"/>
</dbReference>
<evidence type="ECO:0000259" key="7">
    <source>
        <dbReference type="PROSITE" id="PS50110"/>
    </source>
</evidence>
<dbReference type="InterPro" id="IPR000014">
    <property type="entry name" value="PAS"/>
</dbReference>
<feature type="domain" description="Response regulatory" evidence="7">
    <location>
        <begin position="615"/>
        <end position="736"/>
    </location>
</feature>
<keyword evidence="5" id="KW-0812">Transmembrane</keyword>
<feature type="modified residue" description="4-aspartylphosphate" evidence="4">
    <location>
        <position position="525"/>
    </location>
</feature>
<dbReference type="EC" id="2.7.13.3" evidence="2"/>
<dbReference type="PROSITE" id="PS50110">
    <property type="entry name" value="RESPONSE_REGULATORY"/>
    <property type="match status" value="2"/>
</dbReference>
<dbReference type="CDD" id="cd00082">
    <property type="entry name" value="HisKA"/>
    <property type="match status" value="1"/>
</dbReference>
<dbReference type="InterPro" id="IPR005467">
    <property type="entry name" value="His_kinase_dom"/>
</dbReference>
<proteinExistence type="predicted"/>
<dbReference type="SUPFAM" id="SSF55785">
    <property type="entry name" value="PYP-like sensor domain (PAS domain)"/>
    <property type="match status" value="1"/>
</dbReference>
<reference evidence="9 10" key="1">
    <citation type="submission" date="2021-03" db="EMBL/GenBank/DDBJ databases">
        <title>Tianweitania aestuarii sp. nov., isolated from a tidal flat.</title>
        <authorList>
            <person name="Park S."/>
            <person name="Yoon J.-H."/>
        </authorList>
    </citation>
    <scope>NUCLEOTIDE SEQUENCE [LARGE SCALE GENOMIC DNA]</scope>
    <source>
        <strain evidence="9 10">BSSL-BM11</strain>
    </source>
</reference>
<dbReference type="Gene3D" id="3.40.50.2300">
    <property type="match status" value="2"/>
</dbReference>
<dbReference type="InterPro" id="IPR003594">
    <property type="entry name" value="HATPase_dom"/>
</dbReference>
<dbReference type="SMART" id="SM00387">
    <property type="entry name" value="HATPase_c"/>
    <property type="match status" value="1"/>
</dbReference>
<dbReference type="CDD" id="cd16922">
    <property type="entry name" value="HATPase_EvgS-ArcB-TorS-like"/>
    <property type="match status" value="1"/>
</dbReference>
<dbReference type="SUPFAM" id="SSF47384">
    <property type="entry name" value="Homodimeric domain of signal transducing histidine kinase"/>
    <property type="match status" value="1"/>
</dbReference>
<dbReference type="PRINTS" id="PR00344">
    <property type="entry name" value="BCTRLSENSOR"/>
</dbReference>
<evidence type="ECO:0000313" key="9">
    <source>
        <dbReference type="EMBL" id="MBS9719159.1"/>
    </source>
</evidence>
<dbReference type="SUPFAM" id="SSF55874">
    <property type="entry name" value="ATPase domain of HSP90 chaperone/DNA topoisomerase II/histidine kinase"/>
    <property type="match status" value="1"/>
</dbReference>
<dbReference type="SMART" id="SM00388">
    <property type="entry name" value="HisKA"/>
    <property type="match status" value="1"/>
</dbReference>
<feature type="domain" description="Histidine kinase" evidence="6">
    <location>
        <begin position="244"/>
        <end position="464"/>
    </location>
</feature>
<evidence type="ECO:0000256" key="1">
    <source>
        <dbReference type="ARBA" id="ARBA00000085"/>
    </source>
</evidence>
<dbReference type="InterPro" id="IPR036097">
    <property type="entry name" value="HisK_dim/P_sf"/>
</dbReference>
<dbReference type="CDD" id="cd17546">
    <property type="entry name" value="REC_hyHK_CKI1_RcsC-like"/>
    <property type="match status" value="1"/>
</dbReference>
<dbReference type="PANTHER" id="PTHR45339:SF5">
    <property type="entry name" value="HISTIDINE KINASE"/>
    <property type="match status" value="1"/>
</dbReference>
<dbReference type="Gene3D" id="1.10.287.130">
    <property type="match status" value="1"/>
</dbReference>
<dbReference type="CDD" id="cd00130">
    <property type="entry name" value="PAS"/>
    <property type="match status" value="1"/>
</dbReference>
<dbReference type="SUPFAM" id="SSF52172">
    <property type="entry name" value="CheY-like"/>
    <property type="match status" value="2"/>
</dbReference>
<dbReference type="Proteomes" id="UP001297272">
    <property type="component" value="Unassembled WGS sequence"/>
</dbReference>
<dbReference type="InterPro" id="IPR013656">
    <property type="entry name" value="PAS_4"/>
</dbReference>
<dbReference type="EMBL" id="JAFMNX010000001">
    <property type="protein sequence ID" value="MBS9719159.1"/>
    <property type="molecule type" value="Genomic_DNA"/>
</dbReference>
<comment type="caution">
    <text evidence="9">The sequence shown here is derived from an EMBL/GenBank/DDBJ whole genome shotgun (WGS) entry which is preliminary data.</text>
</comment>
<name>A0ABS5RSF1_9HYPH</name>
<evidence type="ECO:0000256" key="2">
    <source>
        <dbReference type="ARBA" id="ARBA00012438"/>
    </source>
</evidence>
<dbReference type="InterPro" id="IPR003661">
    <property type="entry name" value="HisK_dim/P_dom"/>
</dbReference>
<evidence type="ECO:0000259" key="8">
    <source>
        <dbReference type="PROSITE" id="PS50112"/>
    </source>
</evidence>
<dbReference type="Gene3D" id="3.30.565.10">
    <property type="entry name" value="Histidine kinase-like ATPase, C-terminal domain"/>
    <property type="match status" value="1"/>
</dbReference>
<dbReference type="InterPro" id="IPR036890">
    <property type="entry name" value="HATPase_C_sf"/>
</dbReference>
<comment type="catalytic activity">
    <reaction evidence="1">
        <text>ATP + protein L-histidine = ADP + protein N-phospho-L-histidine.</text>
        <dbReference type="EC" id="2.7.13.3"/>
    </reaction>
</comment>
<evidence type="ECO:0000256" key="4">
    <source>
        <dbReference type="PROSITE-ProRule" id="PRU00169"/>
    </source>
</evidence>
<feature type="domain" description="PAS" evidence="8">
    <location>
        <begin position="106"/>
        <end position="154"/>
    </location>
</feature>